<dbReference type="PANTHER" id="PTHR21139">
    <property type="entry name" value="TRIOSEPHOSPHATE ISOMERASE"/>
    <property type="match status" value="1"/>
</dbReference>
<feature type="active site" description="Electrophile" evidence="6">
    <location>
        <position position="92"/>
    </location>
</feature>
<dbReference type="GO" id="GO:0006094">
    <property type="term" value="P:gluconeogenesis"/>
    <property type="evidence" value="ECO:0007669"/>
    <property type="project" value="UniProtKB-UniRule"/>
</dbReference>
<evidence type="ECO:0000256" key="3">
    <source>
        <dbReference type="ARBA" id="ARBA00022490"/>
    </source>
</evidence>
<dbReference type="InterPro" id="IPR022896">
    <property type="entry name" value="TrioseP_Isoase_bac/euk"/>
</dbReference>
<comment type="subcellular location">
    <subcellularLocation>
        <location evidence="6 7">Cytoplasm</location>
    </subcellularLocation>
</comment>
<dbReference type="InterPro" id="IPR035990">
    <property type="entry name" value="TIM_sf"/>
</dbReference>
<evidence type="ECO:0000313" key="9">
    <source>
        <dbReference type="Proteomes" id="UP000229317"/>
    </source>
</evidence>
<dbReference type="EMBL" id="PCVO01000028">
    <property type="protein sequence ID" value="PIQ75322.1"/>
    <property type="molecule type" value="Genomic_DNA"/>
</dbReference>
<dbReference type="GO" id="GO:0019563">
    <property type="term" value="P:glycerol catabolic process"/>
    <property type="evidence" value="ECO:0007669"/>
    <property type="project" value="TreeGrafter"/>
</dbReference>
<evidence type="ECO:0000313" key="8">
    <source>
        <dbReference type="EMBL" id="PIQ75322.1"/>
    </source>
</evidence>
<evidence type="ECO:0000256" key="1">
    <source>
        <dbReference type="ARBA" id="ARBA00007422"/>
    </source>
</evidence>
<proteinExistence type="inferred from homology"/>
<dbReference type="GO" id="GO:0006096">
    <property type="term" value="P:glycolytic process"/>
    <property type="evidence" value="ECO:0007669"/>
    <property type="project" value="UniProtKB-UniRule"/>
</dbReference>
<evidence type="ECO:0000256" key="5">
    <source>
        <dbReference type="ARBA" id="ARBA00023235"/>
    </source>
</evidence>
<feature type="binding site" evidence="6">
    <location>
        <position position="209"/>
    </location>
    <ligand>
        <name>substrate</name>
    </ligand>
</feature>
<feature type="active site" description="Proton acceptor" evidence="6">
    <location>
        <position position="160"/>
    </location>
</feature>
<evidence type="ECO:0000256" key="6">
    <source>
        <dbReference type="HAMAP-Rule" id="MF_00147"/>
    </source>
</evidence>
<comment type="subunit">
    <text evidence="6 7">Homodimer.</text>
</comment>
<reference evidence="8 9" key="1">
    <citation type="submission" date="2017-09" db="EMBL/GenBank/DDBJ databases">
        <title>Depth-based differentiation of microbial function through sediment-hosted aquifers and enrichment of novel symbionts in the deep terrestrial subsurface.</title>
        <authorList>
            <person name="Probst A.J."/>
            <person name="Ladd B."/>
            <person name="Jarett J.K."/>
            <person name="Geller-Mcgrath D.E."/>
            <person name="Sieber C.M."/>
            <person name="Emerson J.B."/>
            <person name="Anantharaman K."/>
            <person name="Thomas B.C."/>
            <person name="Malmstrom R."/>
            <person name="Stieglmeier M."/>
            <person name="Klingl A."/>
            <person name="Woyke T."/>
            <person name="Ryan C.M."/>
            <person name="Banfield J.F."/>
        </authorList>
    </citation>
    <scope>NUCLEOTIDE SEQUENCE [LARGE SCALE GENOMIC DNA]</scope>
    <source>
        <strain evidence="8">CG11_big_fil_rev_8_21_14_0_20_40_15</strain>
    </source>
</reference>
<dbReference type="AlphaFoldDB" id="A0A2H0KT48"/>
<dbReference type="GO" id="GO:0004807">
    <property type="term" value="F:triose-phosphate isomerase activity"/>
    <property type="evidence" value="ECO:0007669"/>
    <property type="project" value="UniProtKB-UniRule"/>
</dbReference>
<dbReference type="NCBIfam" id="TIGR00419">
    <property type="entry name" value="tim"/>
    <property type="match status" value="1"/>
</dbReference>
<keyword evidence="2 6" id="KW-0312">Gluconeogenesis</keyword>
<dbReference type="CDD" id="cd00311">
    <property type="entry name" value="TIM"/>
    <property type="match status" value="1"/>
</dbReference>
<accession>A0A2H0KT48</accession>
<keyword evidence="3 6" id="KW-0963">Cytoplasm</keyword>
<dbReference type="Gene3D" id="3.20.20.70">
    <property type="entry name" value="Aldolase class I"/>
    <property type="match status" value="1"/>
</dbReference>
<keyword evidence="5 6" id="KW-0413">Isomerase</keyword>
<dbReference type="UniPathway" id="UPA00109">
    <property type="reaction ID" value="UER00189"/>
</dbReference>
<dbReference type="PROSITE" id="PS51440">
    <property type="entry name" value="TIM_2"/>
    <property type="match status" value="1"/>
</dbReference>
<dbReference type="SUPFAM" id="SSF51351">
    <property type="entry name" value="Triosephosphate isomerase (TIM)"/>
    <property type="match status" value="1"/>
</dbReference>
<dbReference type="Proteomes" id="UP000229317">
    <property type="component" value="Unassembled WGS sequence"/>
</dbReference>
<evidence type="ECO:0000256" key="2">
    <source>
        <dbReference type="ARBA" id="ARBA00022432"/>
    </source>
</evidence>
<dbReference type="GO" id="GO:0046166">
    <property type="term" value="P:glyceraldehyde-3-phosphate biosynthetic process"/>
    <property type="evidence" value="ECO:0007669"/>
    <property type="project" value="TreeGrafter"/>
</dbReference>
<comment type="pathway">
    <text evidence="6 7">Carbohydrate degradation; glycolysis; D-glyceraldehyde 3-phosphate from glycerone phosphate: step 1/1.</text>
</comment>
<comment type="function">
    <text evidence="6">Involved in the gluconeogenesis. Catalyzes stereospecifically the conversion of dihydroxyacetone phosphate (DHAP) to D-glyceraldehyde-3-phosphate (G3P).</text>
</comment>
<evidence type="ECO:0000256" key="4">
    <source>
        <dbReference type="ARBA" id="ARBA00023152"/>
    </source>
</evidence>
<sequence length="250" mass="27349">MDKKILVANWKMNPQTAREARVLFDAMINVGRLKNIETVICPPYPFLPIFGSPKSIKLGGQDIFWEPQGAFTGEISGKMLKNLGCEYVILGHSERRQFLGETDETVNLKLKMALKENLTPIFCIGEREGEEMSDIVENQLKQGLADIGKNQIEKIVIAYEPVWAISTGVQAKPCLPDDALSAAVFIRKILTGLFGKYLGGKIRIIYGGSVDSGNAAGYLKQTQMVGVLVGGASLDPQEFSKIANSLNNLA</sequence>
<dbReference type="InterPro" id="IPR000652">
    <property type="entry name" value="Triosephosphate_isomerase"/>
</dbReference>
<dbReference type="UniPathway" id="UPA00138"/>
<dbReference type="EC" id="5.3.1.1" evidence="6 7"/>
<evidence type="ECO:0000256" key="7">
    <source>
        <dbReference type="RuleBase" id="RU363013"/>
    </source>
</evidence>
<feature type="binding site" evidence="6">
    <location>
        <begin position="230"/>
        <end position="231"/>
    </location>
    <ligand>
        <name>substrate</name>
    </ligand>
</feature>
<dbReference type="Pfam" id="PF00121">
    <property type="entry name" value="TIM"/>
    <property type="match status" value="1"/>
</dbReference>
<dbReference type="InterPro" id="IPR013785">
    <property type="entry name" value="Aldolase_TIM"/>
</dbReference>
<dbReference type="GO" id="GO:0005829">
    <property type="term" value="C:cytosol"/>
    <property type="evidence" value="ECO:0007669"/>
    <property type="project" value="TreeGrafter"/>
</dbReference>
<gene>
    <name evidence="6" type="primary">tpiA</name>
    <name evidence="8" type="ORF">COV84_01855</name>
</gene>
<comment type="caution">
    <text evidence="8">The sequence shown here is derived from an EMBL/GenBank/DDBJ whole genome shotgun (WGS) entry which is preliminary data.</text>
</comment>
<name>A0A2H0KT48_9BACT</name>
<feature type="binding site" evidence="6">
    <location>
        <begin position="9"/>
        <end position="11"/>
    </location>
    <ligand>
        <name>substrate</name>
    </ligand>
</feature>
<comment type="catalytic activity">
    <reaction evidence="6 7">
        <text>D-glyceraldehyde 3-phosphate = dihydroxyacetone phosphate</text>
        <dbReference type="Rhea" id="RHEA:18585"/>
        <dbReference type="ChEBI" id="CHEBI:57642"/>
        <dbReference type="ChEBI" id="CHEBI:59776"/>
        <dbReference type="EC" id="5.3.1.1"/>
    </reaction>
</comment>
<dbReference type="HAMAP" id="MF_00147_B">
    <property type="entry name" value="TIM_B"/>
    <property type="match status" value="1"/>
</dbReference>
<comment type="similarity">
    <text evidence="1 6 7">Belongs to the triosephosphate isomerase family.</text>
</comment>
<protein>
    <recommendedName>
        <fullName evidence="6 7">Triosephosphate isomerase</fullName>
        <shortName evidence="6">TIM</shortName>
        <shortName evidence="6">TPI</shortName>
        <ecNumber evidence="6 7">5.3.1.1</ecNumber>
    </recommendedName>
    <alternativeName>
        <fullName evidence="6">Triose-phosphate isomerase</fullName>
    </alternativeName>
</protein>
<dbReference type="PANTHER" id="PTHR21139:SF42">
    <property type="entry name" value="TRIOSEPHOSPHATE ISOMERASE"/>
    <property type="match status" value="1"/>
</dbReference>
<comment type="pathway">
    <text evidence="6 7">Carbohydrate biosynthesis; gluconeogenesis.</text>
</comment>
<comment type="caution">
    <text evidence="6">Lacks conserved residue(s) required for the propagation of feature annotation.</text>
</comment>
<keyword evidence="4 6" id="KW-0324">Glycolysis</keyword>
<organism evidence="8 9">
    <name type="scientific">Candidatus Portnoybacteria bacterium CG11_big_fil_rev_8_21_14_0_20_40_15</name>
    <dbReference type="NCBI Taxonomy" id="1974817"/>
    <lineage>
        <taxon>Bacteria</taxon>
        <taxon>Candidatus Portnoyibacteriota</taxon>
    </lineage>
</organism>